<dbReference type="GeneID" id="115881745"/>
<dbReference type="RefSeq" id="XP_030755238.1">
    <property type="nucleotide sequence ID" value="XM_030899378.1"/>
</dbReference>
<proteinExistence type="predicted"/>
<accession>A0A6J2XUN7</accession>
<dbReference type="Proteomes" id="UP000504635">
    <property type="component" value="Unplaced"/>
</dbReference>
<name>A0A6J2XUN7_SITOR</name>
<organism evidence="1 2">
    <name type="scientific">Sitophilus oryzae</name>
    <name type="common">Rice weevil</name>
    <name type="synonym">Curculio oryzae</name>
    <dbReference type="NCBI Taxonomy" id="7048"/>
    <lineage>
        <taxon>Eukaryota</taxon>
        <taxon>Metazoa</taxon>
        <taxon>Ecdysozoa</taxon>
        <taxon>Arthropoda</taxon>
        <taxon>Hexapoda</taxon>
        <taxon>Insecta</taxon>
        <taxon>Pterygota</taxon>
        <taxon>Neoptera</taxon>
        <taxon>Endopterygota</taxon>
        <taxon>Coleoptera</taxon>
        <taxon>Polyphaga</taxon>
        <taxon>Cucujiformia</taxon>
        <taxon>Curculionidae</taxon>
        <taxon>Dryophthorinae</taxon>
        <taxon>Sitophilus</taxon>
    </lineage>
</organism>
<dbReference type="InParanoid" id="A0A6J2XUN7"/>
<evidence type="ECO:0000313" key="2">
    <source>
        <dbReference type="RefSeq" id="XP_030755238.1"/>
    </source>
</evidence>
<gene>
    <name evidence="2" type="primary">LOC115881745</name>
</gene>
<dbReference type="OrthoDB" id="5538672at2759"/>
<protein>
    <submittedName>
        <fullName evidence="2">Uncharacterized protein LOC115881745</fullName>
    </submittedName>
</protein>
<evidence type="ECO:0000313" key="1">
    <source>
        <dbReference type="Proteomes" id="UP000504635"/>
    </source>
</evidence>
<sequence length="204" mass="23895">MSKQKPVKPLTHSEISKKIISNEKSVRLTQELYDFSGKYRDENVADYNGKMEGFMKAAKQYKKYNAETMIKEKVVLHDNYEQRLDLSFLKEDHHVIKDCESLCCCSTSTPNLTGQVYKKRTIRPANFTPNPVPDICLNEPWFRRYLTLNKFITAARTVIIQNRLLKVLEKLKVLTPADILKIQQSPVHRKCEDYHCHPVFEKFL</sequence>
<dbReference type="AlphaFoldDB" id="A0A6J2XUN7"/>
<reference evidence="2" key="1">
    <citation type="submission" date="2025-08" db="UniProtKB">
        <authorList>
            <consortium name="RefSeq"/>
        </authorList>
    </citation>
    <scope>IDENTIFICATION</scope>
    <source>
        <tissue evidence="2">Gonads</tissue>
    </source>
</reference>
<keyword evidence="1" id="KW-1185">Reference proteome</keyword>
<dbReference type="KEGG" id="soy:115881745"/>